<organism evidence="1 2">
    <name type="scientific">Maribacter luteus</name>
    <dbReference type="NCBI Taxonomy" id="2594478"/>
    <lineage>
        <taxon>Bacteria</taxon>
        <taxon>Pseudomonadati</taxon>
        <taxon>Bacteroidota</taxon>
        <taxon>Flavobacteriia</taxon>
        <taxon>Flavobacteriales</taxon>
        <taxon>Flavobacteriaceae</taxon>
        <taxon>Maribacter</taxon>
    </lineage>
</organism>
<reference evidence="1 2" key="1">
    <citation type="submission" date="2019-11" db="EMBL/GenBank/DDBJ databases">
        <title>Maribacter lutea sp. nov., a marine bacterium isolated from intertidal sand.</title>
        <authorList>
            <person name="Liu A."/>
        </authorList>
    </citation>
    <scope>NUCLEOTIDE SEQUENCE [LARGE SCALE GENOMIC DNA]</scope>
    <source>
        <strain evidence="1 2">RZ05</strain>
    </source>
</reference>
<name>A0A6I2MPD3_9FLAO</name>
<dbReference type="RefSeq" id="WP_154366834.1">
    <property type="nucleotide sequence ID" value="NZ_WKJH01000008.1"/>
</dbReference>
<accession>A0A6I2MPD3</accession>
<protein>
    <submittedName>
        <fullName evidence="1">Uncharacterized protein</fullName>
    </submittedName>
</protein>
<dbReference type="AlphaFoldDB" id="A0A6I2MPD3"/>
<evidence type="ECO:0000313" key="2">
    <source>
        <dbReference type="Proteomes" id="UP000443153"/>
    </source>
</evidence>
<evidence type="ECO:0000313" key="1">
    <source>
        <dbReference type="EMBL" id="MRX64702.1"/>
    </source>
</evidence>
<dbReference type="Proteomes" id="UP000443153">
    <property type="component" value="Unassembled WGS sequence"/>
</dbReference>
<comment type="caution">
    <text evidence="1">The sequence shown here is derived from an EMBL/GenBank/DDBJ whole genome shotgun (WGS) entry which is preliminary data.</text>
</comment>
<dbReference type="OrthoDB" id="796799at2"/>
<dbReference type="EMBL" id="WKJH01000008">
    <property type="protein sequence ID" value="MRX64702.1"/>
    <property type="molecule type" value="Genomic_DNA"/>
</dbReference>
<sequence length="180" mass="20477">MVEIKVAFYVLGALFGIKNSRIAAEKTLVTVDPIAKTIVIVEEDLFTVIQEENDSVLVSEEFLKIQKRDWIPEIKGYAEKSVEFYTDENNLLNAKVVLKYNTFEDLSTYALGVAPNGDYSLIQVPNWNVESTDGQLNDMYWNFDASKPFSFTMEAYKDMPEKYKADKVSLTAMWEAANKG</sequence>
<keyword evidence="2" id="KW-1185">Reference proteome</keyword>
<proteinExistence type="predicted"/>
<gene>
    <name evidence="1" type="ORF">GJ691_11020</name>
</gene>